<sequence length="89" mass="10343">MSRVRISYKAIFLILGRSKLTFYMFLWNPPPVNLGGRLVICFLIFQDKFPHRAQSKVLDEYKDLLAGTLTENDVANVFFNRMGHTFKSV</sequence>
<organism evidence="1 2">
    <name type="scientific">Sphingobacterium deserti</name>
    <dbReference type="NCBI Taxonomy" id="1229276"/>
    <lineage>
        <taxon>Bacteria</taxon>
        <taxon>Pseudomonadati</taxon>
        <taxon>Bacteroidota</taxon>
        <taxon>Sphingobacteriia</taxon>
        <taxon>Sphingobacteriales</taxon>
        <taxon>Sphingobacteriaceae</taxon>
        <taxon>Sphingobacterium</taxon>
    </lineage>
</organism>
<protein>
    <submittedName>
        <fullName evidence="1">Uncharacterized protein</fullName>
    </submittedName>
</protein>
<dbReference type="AlphaFoldDB" id="A0A0B8T574"/>
<reference evidence="2" key="1">
    <citation type="submission" date="2014-04" db="EMBL/GenBank/DDBJ databases">
        <title>Whole-Genome optical mapping and complete genome sequence of Sphingobacterium deserti sp. nov., a new spaces isolated from desert in the west of China.</title>
        <authorList>
            <person name="Teng C."/>
            <person name="Zhou Z."/>
            <person name="Li X."/>
            <person name="Chen M."/>
            <person name="Lin M."/>
            <person name="Wang L."/>
            <person name="Su S."/>
            <person name="Zhang C."/>
            <person name="Zhang W."/>
        </authorList>
    </citation>
    <scope>NUCLEOTIDE SEQUENCE [LARGE SCALE GENOMIC DNA]</scope>
    <source>
        <strain evidence="2">ACCC05744</strain>
    </source>
</reference>
<evidence type="ECO:0000313" key="1">
    <source>
        <dbReference type="EMBL" id="KGE12619.1"/>
    </source>
</evidence>
<dbReference type="STRING" id="1229276.DI53_3659"/>
<dbReference type="Proteomes" id="UP000031802">
    <property type="component" value="Unassembled WGS sequence"/>
</dbReference>
<evidence type="ECO:0000313" key="2">
    <source>
        <dbReference type="Proteomes" id="UP000031802"/>
    </source>
</evidence>
<reference evidence="1 2" key="2">
    <citation type="journal article" date="2015" name="PLoS ONE">
        <title>Whole-Genome Optical Mapping and Finished Genome Sequence of Sphingobacterium deserti sp. nov., a New Species Isolated from the Western Desert of China.</title>
        <authorList>
            <person name="Teng C."/>
            <person name="Zhou Z."/>
            <person name="Molnar I."/>
            <person name="Li X."/>
            <person name="Tang R."/>
            <person name="Chen M."/>
            <person name="Wang L."/>
            <person name="Su S."/>
            <person name="Zhang W."/>
            <person name="Lin M."/>
        </authorList>
    </citation>
    <scope>NUCLEOTIDE SEQUENCE [LARGE SCALE GENOMIC DNA]</scope>
    <source>
        <strain evidence="2">ACCC05744</strain>
    </source>
</reference>
<proteinExistence type="predicted"/>
<dbReference type="EMBL" id="JJMU01000066">
    <property type="protein sequence ID" value="KGE12619.1"/>
    <property type="molecule type" value="Genomic_DNA"/>
</dbReference>
<name>A0A0B8T574_9SPHI</name>
<accession>A0A0B8T574</accession>
<comment type="caution">
    <text evidence="1">The sequence shown here is derived from an EMBL/GenBank/DDBJ whole genome shotgun (WGS) entry which is preliminary data.</text>
</comment>
<gene>
    <name evidence="1" type="ORF">DI53_3659</name>
</gene>
<keyword evidence="2" id="KW-1185">Reference proteome</keyword>